<dbReference type="SUPFAM" id="SSF82185">
    <property type="entry name" value="Histone H3 K4-specific methyltransferase SET7/9 N-terminal domain"/>
    <property type="match status" value="1"/>
</dbReference>
<evidence type="ECO:0000259" key="2">
    <source>
        <dbReference type="PROSITE" id="PS51059"/>
    </source>
</evidence>
<dbReference type="EMBL" id="HBEO01018548">
    <property type="protein sequence ID" value="CAD8488129.1"/>
    <property type="molecule type" value="Transcribed_RNA"/>
</dbReference>
<dbReference type="Pfam" id="PF02493">
    <property type="entry name" value="MORN"/>
    <property type="match status" value="4"/>
</dbReference>
<dbReference type="GO" id="GO:0003950">
    <property type="term" value="F:NAD+ poly-ADP-ribosyltransferase activity"/>
    <property type="evidence" value="ECO:0007669"/>
    <property type="project" value="InterPro"/>
</dbReference>
<evidence type="ECO:0000313" key="3">
    <source>
        <dbReference type="EMBL" id="CAD8488129.1"/>
    </source>
</evidence>
<dbReference type="InterPro" id="IPR012317">
    <property type="entry name" value="Poly(ADP-ribose)pol_cat_dom"/>
</dbReference>
<dbReference type="PANTHER" id="PTHR23084">
    <property type="entry name" value="PHOSPHATIDYLINOSITOL-4-PHOSPHATE 5-KINASE RELATED"/>
    <property type="match status" value="1"/>
</dbReference>
<evidence type="ECO:0000256" key="1">
    <source>
        <dbReference type="ARBA" id="ARBA00022737"/>
    </source>
</evidence>
<accession>A0A7S0HKU0</accession>
<feature type="domain" description="PARP catalytic" evidence="2">
    <location>
        <begin position="199"/>
        <end position="429"/>
    </location>
</feature>
<dbReference type="Gene3D" id="3.90.228.10">
    <property type="match status" value="1"/>
</dbReference>
<dbReference type="AlphaFoldDB" id="A0A7S0HKU0"/>
<sequence length="429" mass="49003">MVKMMTPVNVEYTRAENSAIPISPSELWTHEYDHNRVGPFWLDRTSSEKVEDDPSKNEGETVEYACGLRVTGKFVDGNLQGIAIMTWADGACFQGAMCNNQRHGQGTYRWADGCTYEGEYSCNLRNGQGRLWAYTFQYYGTWKDDMMEGEGVYECLDENQIVWRAFEGNFEKNMPVSGILQTSDGQKHQVSYDGQTPVTGSPWLWMSLREDEQLLEVLTNESEDYQMVSKLFYTSAFPTSYEITRVSRVQNSGLCSLFQVQRNRLRNEILKRGLPWNHSTMERWLFYTLDGSAQPYGNSLRSSNREEDQLFTIINEGFQVNSDLGHKADFGVGAYFFRDAVRPISDFDFDELWVGEATNRSILLARVVVGRFTEGKPKCPAPPVDPTGKAGQHFHSLVDNFKDPKVFVIQNSASAYPAYKIDYKRIHLS</sequence>
<dbReference type="Gene3D" id="2.20.110.10">
    <property type="entry name" value="Histone H3 K4-specific methyltransferase SET7/9 N-terminal domain"/>
    <property type="match status" value="2"/>
</dbReference>
<protein>
    <recommendedName>
        <fullName evidence="2">PARP catalytic domain-containing protein</fullName>
    </recommendedName>
</protein>
<name>A0A7S0HKU0_9CRYP</name>
<dbReference type="SMART" id="SM00698">
    <property type="entry name" value="MORN"/>
    <property type="match status" value="3"/>
</dbReference>
<reference evidence="3" key="1">
    <citation type="submission" date="2021-01" db="EMBL/GenBank/DDBJ databases">
        <authorList>
            <person name="Corre E."/>
            <person name="Pelletier E."/>
            <person name="Niang G."/>
            <person name="Scheremetjew M."/>
            <person name="Finn R."/>
            <person name="Kale V."/>
            <person name="Holt S."/>
            <person name="Cochrane G."/>
            <person name="Meng A."/>
            <person name="Brown T."/>
            <person name="Cohen L."/>
        </authorList>
    </citation>
    <scope>NUCLEOTIDE SEQUENCE</scope>
    <source>
        <strain evidence="3">CCMP325</strain>
    </source>
</reference>
<dbReference type="InterPro" id="IPR003409">
    <property type="entry name" value="MORN"/>
</dbReference>
<proteinExistence type="predicted"/>
<dbReference type="SUPFAM" id="SSF56399">
    <property type="entry name" value="ADP-ribosylation"/>
    <property type="match status" value="1"/>
</dbReference>
<dbReference type="PROSITE" id="PS51059">
    <property type="entry name" value="PARP_CATALYTIC"/>
    <property type="match status" value="1"/>
</dbReference>
<organism evidence="3">
    <name type="scientific">Hanusia phi</name>
    <dbReference type="NCBI Taxonomy" id="3032"/>
    <lineage>
        <taxon>Eukaryota</taxon>
        <taxon>Cryptophyceae</taxon>
        <taxon>Pyrenomonadales</taxon>
        <taxon>Geminigeraceae</taxon>
        <taxon>Hanusia</taxon>
    </lineage>
</organism>
<gene>
    <name evidence="3" type="ORF">HPHI1048_LOCUS12661</name>
</gene>
<dbReference type="PANTHER" id="PTHR23084:SF179">
    <property type="entry name" value="OS10G0565000 PROTEIN"/>
    <property type="match status" value="1"/>
</dbReference>
<keyword evidence="1" id="KW-0677">Repeat</keyword>